<evidence type="ECO:0000313" key="2">
    <source>
        <dbReference type="EMBL" id="MCM2437221.1"/>
    </source>
</evidence>
<evidence type="ECO:0000313" key="3">
    <source>
        <dbReference type="Proteomes" id="UP001057481"/>
    </source>
</evidence>
<keyword evidence="1" id="KW-1133">Transmembrane helix</keyword>
<comment type="caution">
    <text evidence="2">The sequence shown here is derived from an EMBL/GenBank/DDBJ whole genome shotgun (WGS) entry which is preliminary data.</text>
</comment>
<keyword evidence="1" id="KW-0812">Transmembrane</keyword>
<keyword evidence="1" id="KW-0472">Membrane</keyword>
<gene>
    <name evidence="2" type="ORF">KAK10_04760</name>
</gene>
<name>A0ABT0VHT4_9LACO</name>
<dbReference type="RefSeq" id="WP_205144346.1">
    <property type="nucleotide sequence ID" value="NZ_JAFBDN010000035.1"/>
</dbReference>
<organism evidence="2 3">
    <name type="scientific">Periweissella beninensis</name>
    <dbReference type="NCBI Taxonomy" id="504936"/>
    <lineage>
        <taxon>Bacteria</taxon>
        <taxon>Bacillati</taxon>
        <taxon>Bacillota</taxon>
        <taxon>Bacilli</taxon>
        <taxon>Lactobacillales</taxon>
        <taxon>Lactobacillaceae</taxon>
        <taxon>Periweissella</taxon>
    </lineage>
</organism>
<accession>A0ABT0VHT4</accession>
<keyword evidence="3" id="KW-1185">Reference proteome</keyword>
<reference evidence="2" key="1">
    <citation type="submission" date="2021-04" db="EMBL/GenBank/DDBJ databases">
        <title>Taxonomic assessment of Weissella genus.</title>
        <authorList>
            <person name="Fanelli F."/>
            <person name="Chieffi D."/>
            <person name="Dell'Aquila A."/>
            <person name="Gyu-Sung C."/>
            <person name="Franz C.M.A.P."/>
            <person name="Fusco V."/>
        </authorList>
    </citation>
    <scope>NUCLEOTIDE SEQUENCE</scope>
    <source>
        <strain evidence="2">LMG 25373</strain>
    </source>
</reference>
<evidence type="ECO:0000256" key="1">
    <source>
        <dbReference type="SAM" id="Phobius"/>
    </source>
</evidence>
<dbReference type="EMBL" id="JAGMVS010000059">
    <property type="protein sequence ID" value="MCM2437221.1"/>
    <property type="molecule type" value="Genomic_DNA"/>
</dbReference>
<dbReference type="Proteomes" id="UP001057481">
    <property type="component" value="Unassembled WGS sequence"/>
</dbReference>
<feature type="transmembrane region" description="Helical" evidence="1">
    <location>
        <begin position="164"/>
        <end position="183"/>
    </location>
</feature>
<proteinExistence type="predicted"/>
<sequence length="207" mass="23978">MFMVNLFKKIKQRRREIFSLWAVFAFFIILNSSIAFNDVNKETVTIYQTTQVKILATYRNGLIQSNGRAPMIYHLALPTGQKIRIHFSKMPTKKQIRHGKLTTQLADKTNFTNHQKLTLYNVKLIQGNIISQNIYVTSLKNAQAQKRLLLNTKSFTLVKIISEMLQYLLIDLLVVLLLSVIFFKENQPEETNQIIANTQAAYVQMPK</sequence>
<protein>
    <submittedName>
        <fullName evidence="2">Uncharacterized protein</fullName>
    </submittedName>
</protein>